<dbReference type="InterPro" id="IPR029063">
    <property type="entry name" value="SAM-dependent_MTases_sf"/>
</dbReference>
<dbReference type="EMBL" id="JBHSNF010000002">
    <property type="protein sequence ID" value="MFC5526635.1"/>
    <property type="molecule type" value="Genomic_DNA"/>
</dbReference>
<sequence length="270" mass="30597">MNAIEEFERERRKNIANLGQDQVLKDRAFQWFQHSLQHKYSYNFSSLGRPIIQYPQDMVAMQELVWQVRPDLIIETGIAHGGSLILNASMLALLDYCDAVESGQTLDPKATRRRVLGIDIDIRAHNRAAIEAHPMSHRIDMIQGSSIAPDVIAQVHRLAKDHQRILVILDSNHTHDHVLAELEAYAPLTSPGSYCIVFDTVVEDLPDAMFPNRPWGKGNNPKTAVWEYLRRLKEENRSAADDAPLAFEVDSALECKLLITVAPNGYLRRV</sequence>
<evidence type="ECO:0000313" key="3">
    <source>
        <dbReference type="EMBL" id="MFC5526635.1"/>
    </source>
</evidence>
<keyword evidence="2" id="KW-0808">Transferase</keyword>
<evidence type="ECO:0000256" key="2">
    <source>
        <dbReference type="ARBA" id="ARBA00022679"/>
    </source>
</evidence>
<reference evidence="4" key="1">
    <citation type="journal article" date="2019" name="Int. J. Syst. Evol. Microbiol.">
        <title>The Global Catalogue of Microorganisms (GCM) 10K type strain sequencing project: providing services to taxonomists for standard genome sequencing and annotation.</title>
        <authorList>
            <consortium name="The Broad Institute Genomics Platform"/>
            <consortium name="The Broad Institute Genome Sequencing Center for Infectious Disease"/>
            <person name="Wu L."/>
            <person name="Ma J."/>
        </authorList>
    </citation>
    <scope>NUCLEOTIDE SEQUENCE [LARGE SCALE GENOMIC DNA]</scope>
    <source>
        <strain evidence="4">CGMCC 1.16619</strain>
    </source>
</reference>
<dbReference type="Proteomes" id="UP001596114">
    <property type="component" value="Unassembled WGS sequence"/>
</dbReference>
<dbReference type="Pfam" id="PF04989">
    <property type="entry name" value="RMNT_CmcI"/>
    <property type="match status" value="1"/>
</dbReference>
<gene>
    <name evidence="3" type="ORF">ACFPPA_12910</name>
</gene>
<keyword evidence="1" id="KW-0489">Methyltransferase</keyword>
<evidence type="ECO:0000256" key="1">
    <source>
        <dbReference type="ARBA" id="ARBA00022603"/>
    </source>
</evidence>
<comment type="caution">
    <text evidence="3">The sequence shown here is derived from an EMBL/GenBank/DDBJ whole genome shotgun (WGS) entry which is preliminary data.</text>
</comment>
<organism evidence="3 4">
    <name type="scientific">Rhodanobacter ginsengisoli</name>
    <dbReference type="NCBI Taxonomy" id="418646"/>
    <lineage>
        <taxon>Bacteria</taxon>
        <taxon>Pseudomonadati</taxon>
        <taxon>Pseudomonadota</taxon>
        <taxon>Gammaproteobacteria</taxon>
        <taxon>Lysobacterales</taxon>
        <taxon>Rhodanobacteraceae</taxon>
        <taxon>Rhodanobacter</taxon>
    </lineage>
</organism>
<dbReference type="PANTHER" id="PTHR40048">
    <property type="entry name" value="RHAMNOSYL O-METHYLTRANSFERASE"/>
    <property type="match status" value="1"/>
</dbReference>
<dbReference type="Gene3D" id="3.40.50.150">
    <property type="entry name" value="Vaccinia Virus protein VP39"/>
    <property type="match status" value="1"/>
</dbReference>
<dbReference type="InterPro" id="IPR007072">
    <property type="entry name" value="RNMT_CmcI"/>
</dbReference>
<keyword evidence="4" id="KW-1185">Reference proteome</keyword>
<dbReference type="RefSeq" id="WP_377320466.1">
    <property type="nucleotide sequence ID" value="NZ_JBHSNF010000002.1"/>
</dbReference>
<dbReference type="PANTHER" id="PTHR40048:SF1">
    <property type="entry name" value="RHAMNOSYL O-METHYLTRANSFERASE"/>
    <property type="match status" value="1"/>
</dbReference>
<evidence type="ECO:0000313" key="4">
    <source>
        <dbReference type="Proteomes" id="UP001596114"/>
    </source>
</evidence>
<protein>
    <submittedName>
        <fullName evidence="3">Cephalosporin hydroxylase family protein</fullName>
    </submittedName>
</protein>
<proteinExistence type="predicted"/>
<name>A0ABW0QPC8_9GAMM</name>
<accession>A0ABW0QPC8</accession>
<dbReference type="SUPFAM" id="SSF53335">
    <property type="entry name" value="S-adenosyl-L-methionine-dependent methyltransferases"/>
    <property type="match status" value="1"/>
</dbReference>